<keyword evidence="4" id="KW-1185">Reference proteome</keyword>
<proteinExistence type="predicted"/>
<evidence type="ECO:0000256" key="1">
    <source>
        <dbReference type="SAM" id="MobiDB-lite"/>
    </source>
</evidence>
<evidence type="ECO:0000313" key="4">
    <source>
        <dbReference type="Proteomes" id="UP000186004"/>
    </source>
</evidence>
<gene>
    <name evidence="3" type="ORF">SAMN05444858_12913</name>
</gene>
<protein>
    <submittedName>
        <fullName evidence="3">Immune inhibitor A peptidase M6</fullName>
    </submittedName>
</protein>
<dbReference type="Pfam" id="PF20773">
    <property type="entry name" value="InhA-like_MAM"/>
    <property type="match status" value="1"/>
</dbReference>
<evidence type="ECO:0000256" key="2">
    <source>
        <dbReference type="SAM" id="SignalP"/>
    </source>
</evidence>
<dbReference type="Gene3D" id="2.60.120.260">
    <property type="entry name" value="Galactose-binding domain-like"/>
    <property type="match status" value="1"/>
</dbReference>
<feature type="chain" id="PRO_5012681448" evidence="2">
    <location>
        <begin position="30"/>
        <end position="739"/>
    </location>
</feature>
<reference evidence="3 4" key="1">
    <citation type="submission" date="2017-01" db="EMBL/GenBank/DDBJ databases">
        <authorList>
            <person name="Mah S.A."/>
            <person name="Swanson W.J."/>
            <person name="Moy G.W."/>
            <person name="Vacquier V.D."/>
        </authorList>
    </citation>
    <scope>NUCLEOTIDE SEQUENCE [LARGE SCALE GENOMIC DNA]</scope>
    <source>
        <strain evidence="3 4">DSM 45758</strain>
    </source>
</reference>
<dbReference type="Proteomes" id="UP000186004">
    <property type="component" value="Unassembled WGS sequence"/>
</dbReference>
<feature type="signal peptide" evidence="2">
    <location>
        <begin position="1"/>
        <end position="29"/>
    </location>
</feature>
<dbReference type="NCBIfam" id="NF038128">
    <property type="entry name" value="choice_anch_J"/>
    <property type="match status" value="1"/>
</dbReference>
<dbReference type="OrthoDB" id="275270at2"/>
<name>A0A1N7F075_9ACTN</name>
<dbReference type="RefSeq" id="WP_076473740.1">
    <property type="nucleotide sequence ID" value="NZ_FTNF01000029.1"/>
</dbReference>
<sequence>MARSRIAGAAAIAIVVPLLGVLPASGAAAAPAQPATKNDRPSDDTRELARKTFKVDGHEVATPTRYQPRAQARSGAKAAAQTPAIGTVRQWLGLDDIDGTYYRKDYTLRGVGENIEVWVANDVSFPANDCRNQVASTTQITDEQVQSFVHEFDTNMYPKETAAFSRPPDRDGTNAQVGPDADGNGGDYTGAGNKTVTLVDNVRDDNYYDFPAAPTYVAGFFSAQLNELFDRNVMTIDAFDWLHRTGANPPNEPTDDLCTSRPARPFSYEGTFAHEWQHLAQYYTDPFEGVWLNEGLSDFAQTITGYVNTKATVFDPGADGHLFCYQGFGTVQTPYNANPRDCGGPENSLNLWDESPNANAVLADYGNAYAFIQFLYDRYGNDIVHRLHNDGDRQGLASLEEALKAEGAKDMYQVIHDYQTMTLVDKIVGDSSRGTMLGVPKSRVTTESLRSTVNLDNPAAYATPGAAPNGADYVPLQKADGKLLRGSDLKSLSFQGAKTLPAQPLAWTVVDNDPDRAGNPVLFSGNGNNTDAAAVTQVTVPTADPTLRFVAKYGAEFGFDYGYVTVSTDGGATYTAIAGDKTVDGPLGPGVNGTTNGFEAHTYDLSAYAGKSVLLGFRYLSDGGVNEGGWLIDDITVGGTTVSDGSSLAPFDSPTEIKPVAVDNWNLRLIGIDEKHSRASQFEFDGKSDLTLNRAQLAKLSQFPKVVAVVAYDEPTEQVTQYAPYTLKVNNVVQPGGTN</sequence>
<dbReference type="STRING" id="1198245.SAMN05444858_12913"/>
<evidence type="ECO:0000313" key="3">
    <source>
        <dbReference type="EMBL" id="SIR93642.1"/>
    </source>
</evidence>
<accession>A0A1N7F075</accession>
<feature type="region of interest" description="Disordered" evidence="1">
    <location>
        <begin position="161"/>
        <end position="189"/>
    </location>
</feature>
<dbReference type="EMBL" id="FTNF01000029">
    <property type="protein sequence ID" value="SIR93642.1"/>
    <property type="molecule type" value="Genomic_DNA"/>
</dbReference>
<keyword evidence="2" id="KW-0732">Signal</keyword>
<organism evidence="3 4">
    <name type="scientific">Micromonospora avicenniae</name>
    <dbReference type="NCBI Taxonomy" id="1198245"/>
    <lineage>
        <taxon>Bacteria</taxon>
        <taxon>Bacillati</taxon>
        <taxon>Actinomycetota</taxon>
        <taxon>Actinomycetes</taxon>
        <taxon>Micromonosporales</taxon>
        <taxon>Micromonosporaceae</taxon>
        <taxon>Micromonospora</taxon>
    </lineage>
</organism>
<dbReference type="AlphaFoldDB" id="A0A1N7F075"/>